<dbReference type="PANTHER" id="PTHR11733:SF241">
    <property type="entry name" value="GH26575P-RELATED"/>
    <property type="match status" value="1"/>
</dbReference>
<dbReference type="PROSITE" id="PS51885">
    <property type="entry name" value="NEPRILYSIN"/>
    <property type="match status" value="1"/>
</dbReference>
<dbReference type="Proteomes" id="UP001321473">
    <property type="component" value="Unassembled WGS sequence"/>
</dbReference>
<keyword evidence="1" id="KW-0472">Membrane</keyword>
<dbReference type="EMBL" id="JARKHS020008661">
    <property type="protein sequence ID" value="KAK8780563.1"/>
    <property type="molecule type" value="Genomic_DNA"/>
</dbReference>
<dbReference type="Gene3D" id="1.10.1380.10">
    <property type="entry name" value="Neutral endopeptidase , domain2"/>
    <property type="match status" value="1"/>
</dbReference>
<dbReference type="PANTHER" id="PTHR11733">
    <property type="entry name" value="ZINC METALLOPROTEASE FAMILY M13 NEPRILYSIN-RELATED"/>
    <property type="match status" value="1"/>
</dbReference>
<keyword evidence="1" id="KW-0812">Transmembrane</keyword>
<sequence>MSHFPDFLTAGKSKQCCWGHAWHRQCFESQTVSRGLRCAPAVGTTTLREFSRLSTLTEANVVPPVVACSLAALVSLLCLLLLAVLWAGPQPLLERCASVDCRQARSFLEGLMDASVNPCKDFFRHTCRRWITDHFSGANFSVQATRDMLSSLKWALLDSADEDLMARPVRFYRACSAFPTLTPVVTPSILVERFRNDTSVLTMTNAAAVVRRVIQLSLLRRVSTLFTVALVDYRGNASLYLSRARSLSQKLNSLRHGPSLVEFLTEIVQATLPFAPQTPNKDTKATVVALLDFDDVVSFNQSTTGGTEALSALDIDHLSTLMGGEDWTDIVNSVTSASVQLTKASTVMCEGFESIKSTLEYFRENFALGLLYIFFHILMEAGQFHYLKRFSFERPNELERACLSAIQDVLPPLWSRLFNNLTHSALSEPSRVEAIFNSVRTLSSQRPPMQGMSAADRKRALSALRSVELFEHNTSLSLLPHAVDSLNMSETQFKNDFPSLYISVKAAEAARRLADPPSFKDVVSGPFLLSPRVVYSEALNAVVLPAALRRPPVTYSTRVPIEFDVGTLGVLLAQAVFRAGLPSTDSDSAQQWFDGNVGKFIRCAEESAQSVLRSTLRTLPPQHALELFSLTRAVKIAYAVMKEDYEALSSRRGYQEAWAMAQRTFFRRFCLLTCSSDVGNEGVIESRLRCMVPLLNMVEFSGAFECNSVPQFRKLRSCVSV</sequence>
<accession>A0AAQ4F1E1</accession>
<evidence type="ECO:0000313" key="3">
    <source>
        <dbReference type="Proteomes" id="UP001321473"/>
    </source>
</evidence>
<reference evidence="2 3" key="1">
    <citation type="journal article" date="2023" name="Arcadia Sci">
        <title>De novo assembly of a long-read Amblyomma americanum tick genome.</title>
        <authorList>
            <person name="Chou S."/>
            <person name="Poskanzer K.E."/>
            <person name="Rollins M."/>
            <person name="Thuy-Boun P.S."/>
        </authorList>
    </citation>
    <scope>NUCLEOTIDE SEQUENCE [LARGE SCALE GENOMIC DNA]</scope>
    <source>
        <strain evidence="2">F_SG_1</strain>
        <tissue evidence="2">Salivary glands</tissue>
    </source>
</reference>
<dbReference type="GO" id="GO:0016485">
    <property type="term" value="P:protein processing"/>
    <property type="evidence" value="ECO:0007669"/>
    <property type="project" value="TreeGrafter"/>
</dbReference>
<comment type="caution">
    <text evidence="2">The sequence shown here is derived from an EMBL/GenBank/DDBJ whole genome shotgun (WGS) entry which is preliminary data.</text>
</comment>
<dbReference type="InterPro" id="IPR024079">
    <property type="entry name" value="MetalloPept_cat_dom_sf"/>
</dbReference>
<proteinExistence type="predicted"/>
<dbReference type="InterPro" id="IPR042089">
    <property type="entry name" value="Peptidase_M13_dom_2"/>
</dbReference>
<keyword evidence="3" id="KW-1185">Reference proteome</keyword>
<dbReference type="AlphaFoldDB" id="A0AAQ4F1E1"/>
<organism evidence="2 3">
    <name type="scientific">Amblyomma americanum</name>
    <name type="common">Lone star tick</name>
    <dbReference type="NCBI Taxonomy" id="6943"/>
    <lineage>
        <taxon>Eukaryota</taxon>
        <taxon>Metazoa</taxon>
        <taxon>Ecdysozoa</taxon>
        <taxon>Arthropoda</taxon>
        <taxon>Chelicerata</taxon>
        <taxon>Arachnida</taxon>
        <taxon>Acari</taxon>
        <taxon>Parasitiformes</taxon>
        <taxon>Ixodida</taxon>
        <taxon>Ixodoidea</taxon>
        <taxon>Ixodidae</taxon>
        <taxon>Amblyomminae</taxon>
        <taxon>Amblyomma</taxon>
    </lineage>
</organism>
<feature type="transmembrane region" description="Helical" evidence="1">
    <location>
        <begin position="61"/>
        <end position="85"/>
    </location>
</feature>
<gene>
    <name evidence="2" type="ORF">V5799_018096</name>
</gene>
<dbReference type="Gene3D" id="3.40.390.10">
    <property type="entry name" value="Collagenase (Catalytic Domain)"/>
    <property type="match status" value="1"/>
</dbReference>
<dbReference type="GO" id="GO:0005886">
    <property type="term" value="C:plasma membrane"/>
    <property type="evidence" value="ECO:0007669"/>
    <property type="project" value="TreeGrafter"/>
</dbReference>
<evidence type="ECO:0000256" key="1">
    <source>
        <dbReference type="SAM" id="Phobius"/>
    </source>
</evidence>
<evidence type="ECO:0000313" key="2">
    <source>
        <dbReference type="EMBL" id="KAK8780563.1"/>
    </source>
</evidence>
<name>A0AAQ4F1E1_AMBAM</name>
<dbReference type="InterPro" id="IPR000718">
    <property type="entry name" value="Peptidase_M13"/>
</dbReference>
<dbReference type="SUPFAM" id="SSF55486">
    <property type="entry name" value="Metalloproteases ('zincins'), catalytic domain"/>
    <property type="match status" value="1"/>
</dbReference>
<protein>
    <submittedName>
        <fullName evidence="2">Uncharacterized protein</fullName>
    </submittedName>
</protein>
<dbReference type="GO" id="GO:0004222">
    <property type="term" value="F:metalloendopeptidase activity"/>
    <property type="evidence" value="ECO:0007669"/>
    <property type="project" value="InterPro"/>
</dbReference>
<keyword evidence="1" id="KW-1133">Transmembrane helix</keyword>